<accession>A0A0F9LN94</accession>
<organism evidence="1">
    <name type="scientific">marine sediment metagenome</name>
    <dbReference type="NCBI Taxonomy" id="412755"/>
    <lineage>
        <taxon>unclassified sequences</taxon>
        <taxon>metagenomes</taxon>
        <taxon>ecological metagenomes</taxon>
    </lineage>
</organism>
<sequence>MTRVSGLRRKGRVKNGGCLIMFLILATLTLFITFQVVHGEGTDTYISPYVNSLDSPTIVFEQQDQSFMMIREDGQVFINDVEIERLSDLEIKKAMISIADSMQEYSMVDLLSDQTDRLLLEIERLKIALKKCEEEKQ</sequence>
<proteinExistence type="predicted"/>
<protein>
    <submittedName>
        <fullName evidence="1">Uncharacterized protein</fullName>
    </submittedName>
</protein>
<dbReference type="EMBL" id="LAZR01006925">
    <property type="protein sequence ID" value="KKM88686.1"/>
    <property type="molecule type" value="Genomic_DNA"/>
</dbReference>
<dbReference type="AlphaFoldDB" id="A0A0F9LN94"/>
<evidence type="ECO:0000313" key="1">
    <source>
        <dbReference type="EMBL" id="KKM88686.1"/>
    </source>
</evidence>
<gene>
    <name evidence="1" type="ORF">LCGC14_1256180</name>
</gene>
<comment type="caution">
    <text evidence="1">The sequence shown here is derived from an EMBL/GenBank/DDBJ whole genome shotgun (WGS) entry which is preliminary data.</text>
</comment>
<name>A0A0F9LN94_9ZZZZ</name>
<reference evidence="1" key="1">
    <citation type="journal article" date="2015" name="Nature">
        <title>Complex archaea that bridge the gap between prokaryotes and eukaryotes.</title>
        <authorList>
            <person name="Spang A."/>
            <person name="Saw J.H."/>
            <person name="Jorgensen S.L."/>
            <person name="Zaremba-Niedzwiedzka K."/>
            <person name="Martijn J."/>
            <person name="Lind A.E."/>
            <person name="van Eijk R."/>
            <person name="Schleper C."/>
            <person name="Guy L."/>
            <person name="Ettema T.J."/>
        </authorList>
    </citation>
    <scope>NUCLEOTIDE SEQUENCE</scope>
</reference>